<feature type="transmembrane region" description="Helical" evidence="1">
    <location>
        <begin position="30"/>
        <end position="48"/>
    </location>
</feature>
<proteinExistence type="predicted"/>
<keyword evidence="1" id="KW-0812">Transmembrane</keyword>
<name>A0ABW4E5P5_9LACO</name>
<feature type="transmembrane region" description="Helical" evidence="1">
    <location>
        <begin position="178"/>
        <end position="199"/>
    </location>
</feature>
<feature type="transmembrane region" description="Helical" evidence="1">
    <location>
        <begin position="139"/>
        <end position="158"/>
    </location>
</feature>
<feature type="transmembrane region" description="Helical" evidence="1">
    <location>
        <begin position="233"/>
        <end position="252"/>
    </location>
</feature>
<organism evidence="2 3">
    <name type="scientific">Lacticaseibacillus baoqingensis</name>
    <dbReference type="NCBI Taxonomy" id="2486013"/>
    <lineage>
        <taxon>Bacteria</taxon>
        <taxon>Bacillati</taxon>
        <taxon>Bacillota</taxon>
        <taxon>Bacilli</taxon>
        <taxon>Lactobacillales</taxon>
        <taxon>Lactobacillaceae</taxon>
        <taxon>Lacticaseibacillus</taxon>
    </lineage>
</organism>
<keyword evidence="1" id="KW-0472">Membrane</keyword>
<keyword evidence="1" id="KW-1133">Transmembrane helix</keyword>
<comment type="caution">
    <text evidence="2">The sequence shown here is derived from an EMBL/GenBank/DDBJ whole genome shotgun (WGS) entry which is preliminary data.</text>
</comment>
<reference evidence="3" key="1">
    <citation type="journal article" date="2019" name="Int. J. Syst. Evol. Microbiol.">
        <title>The Global Catalogue of Microorganisms (GCM) 10K type strain sequencing project: providing services to taxonomists for standard genome sequencing and annotation.</title>
        <authorList>
            <consortium name="The Broad Institute Genomics Platform"/>
            <consortium name="The Broad Institute Genome Sequencing Center for Infectious Disease"/>
            <person name="Wu L."/>
            <person name="Ma J."/>
        </authorList>
    </citation>
    <scope>NUCLEOTIDE SEQUENCE [LARGE SCALE GENOMIC DNA]</scope>
    <source>
        <strain evidence="3">CCM 8903</strain>
    </source>
</reference>
<feature type="transmembrane region" description="Helical" evidence="1">
    <location>
        <begin position="258"/>
        <end position="276"/>
    </location>
</feature>
<dbReference type="Proteomes" id="UP001597252">
    <property type="component" value="Unassembled WGS sequence"/>
</dbReference>
<feature type="transmembrane region" description="Helical" evidence="1">
    <location>
        <begin position="329"/>
        <end position="356"/>
    </location>
</feature>
<dbReference type="Pfam" id="PF02447">
    <property type="entry name" value="GntP_permease"/>
    <property type="match status" value="1"/>
</dbReference>
<accession>A0ABW4E5P5</accession>
<dbReference type="PANTHER" id="PTHR30354:SF7">
    <property type="entry name" value="BLL7963 PROTEIN"/>
    <property type="match status" value="1"/>
</dbReference>
<dbReference type="RefSeq" id="WP_125752516.1">
    <property type="nucleotide sequence ID" value="NZ_JBHTON010000009.1"/>
</dbReference>
<feature type="transmembrane region" description="Helical" evidence="1">
    <location>
        <begin position="296"/>
        <end position="317"/>
    </location>
</feature>
<dbReference type="PANTHER" id="PTHR30354">
    <property type="entry name" value="GNT FAMILY GLUCONATE TRANSPORTER"/>
    <property type="match status" value="1"/>
</dbReference>
<feature type="transmembrane region" description="Helical" evidence="1">
    <location>
        <begin position="115"/>
        <end position="132"/>
    </location>
</feature>
<feature type="transmembrane region" description="Helical" evidence="1">
    <location>
        <begin position="6"/>
        <end position="23"/>
    </location>
</feature>
<evidence type="ECO:0000313" key="3">
    <source>
        <dbReference type="Proteomes" id="UP001597252"/>
    </source>
</evidence>
<dbReference type="InterPro" id="IPR003474">
    <property type="entry name" value="Glcn_transporter"/>
</dbReference>
<dbReference type="EMBL" id="JBHTON010000009">
    <property type="protein sequence ID" value="MFD1484471.1"/>
    <property type="molecule type" value="Genomic_DNA"/>
</dbReference>
<evidence type="ECO:0000313" key="2">
    <source>
        <dbReference type="EMBL" id="MFD1484471.1"/>
    </source>
</evidence>
<evidence type="ECO:0000256" key="1">
    <source>
        <dbReference type="SAM" id="Phobius"/>
    </source>
</evidence>
<gene>
    <name evidence="2" type="ORF">ACFQ5J_04395</name>
</gene>
<keyword evidence="3" id="KW-1185">Reference proteome</keyword>
<sequence>MIWNILGIVIAIIVLVVLIFKGVHMIPASLIASLVAIVLGGINIAKGINKGYMASVSNYVQQFFLIFFLSALFGAVMSDSGAASKIAHTLVAKMGKSSVILIMLLTSLILSYGGIMTYLVAFTLFPVALVLFKEADIPIKLFPASVLSIAATISMTTLPGSPQIQNIMPTTYFHTTIYAAPIIGLVCGVFVFVVNYLYLSHAQKQASAKGEHFVPMSEEDAQVVDVDSDNMNFWLSLLPIIVMLALIFFLKGRMDSNYSVEIAMFVANVLTIAMFFKRFKHLGNTIDTGTKNAMNAILTTACVVGFGGVVAISPAFTELTKQLWQNDSHIYLTSMIVTSIAAGVSGSSSGGLGIWLTAMGNHLATMNLNFAALHRLGVMSSGWTGMVPWSSGPVVASSIAKVQLKDSYPYIFVTGMVVPFIALVIGYLMFRVGLV</sequence>
<feature type="transmembrane region" description="Helical" evidence="1">
    <location>
        <begin position="60"/>
        <end position="78"/>
    </location>
</feature>
<protein>
    <submittedName>
        <fullName evidence="2">GntP family permease</fullName>
    </submittedName>
</protein>
<feature type="transmembrane region" description="Helical" evidence="1">
    <location>
        <begin position="409"/>
        <end position="430"/>
    </location>
</feature>